<evidence type="ECO:0000313" key="1">
    <source>
        <dbReference type="EMBL" id="CAK8675512.1"/>
    </source>
</evidence>
<reference evidence="1 2" key="1">
    <citation type="submission" date="2024-02" db="EMBL/GenBank/DDBJ databases">
        <authorList>
            <person name="Daric V."/>
            <person name="Darras S."/>
        </authorList>
    </citation>
    <scope>NUCLEOTIDE SEQUENCE [LARGE SCALE GENOMIC DNA]</scope>
</reference>
<name>A0ABP0FB09_CLALP</name>
<comment type="caution">
    <text evidence="1">The sequence shown here is derived from an EMBL/GenBank/DDBJ whole genome shotgun (WGS) entry which is preliminary data.</text>
</comment>
<proteinExistence type="predicted"/>
<protein>
    <submittedName>
        <fullName evidence="1">Uncharacterized protein</fullName>
    </submittedName>
</protein>
<evidence type="ECO:0000313" key="2">
    <source>
        <dbReference type="Proteomes" id="UP001642483"/>
    </source>
</evidence>
<gene>
    <name evidence="1" type="ORF">CVLEPA_LOCUS5087</name>
</gene>
<dbReference type="Proteomes" id="UP001642483">
    <property type="component" value="Unassembled WGS sequence"/>
</dbReference>
<dbReference type="InterPro" id="IPR016187">
    <property type="entry name" value="CTDL_fold"/>
</dbReference>
<dbReference type="EMBL" id="CAWYQH010000024">
    <property type="protein sequence ID" value="CAK8675512.1"/>
    <property type="molecule type" value="Genomic_DNA"/>
</dbReference>
<organism evidence="1 2">
    <name type="scientific">Clavelina lepadiformis</name>
    <name type="common">Light-bulb sea squirt</name>
    <name type="synonym">Ascidia lepadiformis</name>
    <dbReference type="NCBI Taxonomy" id="159417"/>
    <lineage>
        <taxon>Eukaryota</taxon>
        <taxon>Metazoa</taxon>
        <taxon>Chordata</taxon>
        <taxon>Tunicata</taxon>
        <taxon>Ascidiacea</taxon>
        <taxon>Aplousobranchia</taxon>
        <taxon>Clavelinidae</taxon>
        <taxon>Clavelina</taxon>
    </lineage>
</organism>
<dbReference type="SUPFAM" id="SSF56436">
    <property type="entry name" value="C-type lectin-like"/>
    <property type="match status" value="1"/>
</dbReference>
<sequence>MLCCLKCKSCDRCYEGLVFDNKCIRLAYVRGERANFNDAWEICDGSLADITNDEMFDAVYAYVRRL</sequence>
<keyword evidence="2" id="KW-1185">Reference proteome</keyword>
<accession>A0ABP0FB09</accession>